<evidence type="ECO:0000313" key="11">
    <source>
        <dbReference type="Proteomes" id="UP000637578"/>
    </source>
</evidence>
<dbReference type="InterPro" id="IPR004622">
    <property type="entry name" value="DNA_pol_HolB"/>
</dbReference>
<dbReference type="Pfam" id="PF13177">
    <property type="entry name" value="DNA_pol3_delta2"/>
    <property type="match status" value="1"/>
</dbReference>
<organism evidence="10 11">
    <name type="scientific">Longimycelium tulufanense</name>
    <dbReference type="NCBI Taxonomy" id="907463"/>
    <lineage>
        <taxon>Bacteria</taxon>
        <taxon>Bacillati</taxon>
        <taxon>Actinomycetota</taxon>
        <taxon>Actinomycetes</taxon>
        <taxon>Pseudonocardiales</taxon>
        <taxon>Pseudonocardiaceae</taxon>
        <taxon>Longimycelium</taxon>
    </lineage>
</organism>
<accession>A0A8J3C6Y6</accession>
<keyword evidence="11" id="KW-1185">Reference proteome</keyword>
<dbReference type="GO" id="GO:0008408">
    <property type="term" value="F:3'-5' exonuclease activity"/>
    <property type="evidence" value="ECO:0007669"/>
    <property type="project" value="InterPro"/>
</dbReference>
<dbReference type="PANTHER" id="PTHR11669:SF8">
    <property type="entry name" value="DNA POLYMERASE III SUBUNIT DELTA"/>
    <property type="match status" value="1"/>
</dbReference>
<dbReference type="SUPFAM" id="SSF52540">
    <property type="entry name" value="P-loop containing nucleoside triphosphate hydrolases"/>
    <property type="match status" value="1"/>
</dbReference>
<feature type="domain" description="AAA+ ATPase" evidence="9">
    <location>
        <begin position="44"/>
        <end position="187"/>
    </location>
</feature>
<dbReference type="EC" id="2.7.7.7" evidence="1"/>
<dbReference type="NCBIfam" id="TIGR00678">
    <property type="entry name" value="holB"/>
    <property type="match status" value="1"/>
</dbReference>
<evidence type="ECO:0000256" key="5">
    <source>
        <dbReference type="ARBA" id="ARBA00022705"/>
    </source>
</evidence>
<evidence type="ECO:0000256" key="8">
    <source>
        <dbReference type="SAM" id="MobiDB-lite"/>
    </source>
</evidence>
<name>A0A8J3C6Y6_9PSEU</name>
<evidence type="ECO:0000256" key="4">
    <source>
        <dbReference type="ARBA" id="ARBA00022695"/>
    </source>
</evidence>
<dbReference type="SMART" id="SM00382">
    <property type="entry name" value="AAA"/>
    <property type="match status" value="1"/>
</dbReference>
<keyword evidence="3" id="KW-0808">Transferase</keyword>
<keyword evidence="4" id="KW-0548">Nucleotidyltransferase</keyword>
<dbReference type="InterPro" id="IPR050238">
    <property type="entry name" value="DNA_Rep/Repair_Clamp_Loader"/>
</dbReference>
<dbReference type="EMBL" id="BMMK01000004">
    <property type="protein sequence ID" value="GGM44984.1"/>
    <property type="molecule type" value="Genomic_DNA"/>
</dbReference>
<dbReference type="NCBIfam" id="NF005926">
    <property type="entry name" value="PRK07940.1"/>
    <property type="match status" value="1"/>
</dbReference>
<keyword evidence="5" id="KW-0235">DNA replication</keyword>
<evidence type="ECO:0000256" key="3">
    <source>
        <dbReference type="ARBA" id="ARBA00022679"/>
    </source>
</evidence>
<reference evidence="10" key="1">
    <citation type="journal article" date="2014" name="Int. J. Syst. Evol. Microbiol.">
        <title>Complete genome sequence of Corynebacterium casei LMG S-19264T (=DSM 44701T), isolated from a smear-ripened cheese.</title>
        <authorList>
            <consortium name="US DOE Joint Genome Institute (JGI-PGF)"/>
            <person name="Walter F."/>
            <person name="Albersmeier A."/>
            <person name="Kalinowski J."/>
            <person name="Ruckert C."/>
        </authorList>
    </citation>
    <scope>NUCLEOTIDE SEQUENCE</scope>
    <source>
        <strain evidence="10">CGMCC 4.5737</strain>
    </source>
</reference>
<dbReference type="PANTHER" id="PTHR11669">
    <property type="entry name" value="REPLICATION FACTOR C / DNA POLYMERASE III GAMMA-TAU SUBUNIT"/>
    <property type="match status" value="1"/>
</dbReference>
<dbReference type="InterPro" id="IPR015199">
    <property type="entry name" value="DNA_pol_III_delta_C"/>
</dbReference>
<dbReference type="GO" id="GO:0006261">
    <property type="term" value="P:DNA-templated DNA replication"/>
    <property type="evidence" value="ECO:0007669"/>
    <property type="project" value="TreeGrafter"/>
</dbReference>
<reference evidence="10" key="2">
    <citation type="submission" date="2020-09" db="EMBL/GenBank/DDBJ databases">
        <authorList>
            <person name="Sun Q."/>
            <person name="Zhou Y."/>
        </authorList>
    </citation>
    <scope>NUCLEOTIDE SEQUENCE</scope>
    <source>
        <strain evidence="10">CGMCC 4.5737</strain>
    </source>
</reference>
<dbReference type="InterPro" id="IPR003593">
    <property type="entry name" value="AAA+_ATPase"/>
</dbReference>
<dbReference type="Proteomes" id="UP000637578">
    <property type="component" value="Unassembled WGS sequence"/>
</dbReference>
<feature type="region of interest" description="Disordered" evidence="8">
    <location>
        <begin position="284"/>
        <end position="319"/>
    </location>
</feature>
<evidence type="ECO:0000313" key="10">
    <source>
        <dbReference type="EMBL" id="GGM44984.1"/>
    </source>
</evidence>
<dbReference type="AlphaFoldDB" id="A0A8J3C6Y6"/>
<dbReference type="GO" id="GO:0003677">
    <property type="term" value="F:DNA binding"/>
    <property type="evidence" value="ECO:0007669"/>
    <property type="project" value="InterPro"/>
</dbReference>
<dbReference type="InterPro" id="IPR027417">
    <property type="entry name" value="P-loop_NTPase"/>
</dbReference>
<comment type="caution">
    <text evidence="10">The sequence shown here is derived from an EMBL/GenBank/DDBJ whole genome shotgun (WGS) entry which is preliminary data.</text>
</comment>
<proteinExistence type="predicted"/>
<evidence type="ECO:0000256" key="2">
    <source>
        <dbReference type="ARBA" id="ARBA00014363"/>
    </source>
</evidence>
<dbReference type="GO" id="GO:0003887">
    <property type="term" value="F:DNA-directed DNA polymerase activity"/>
    <property type="evidence" value="ECO:0007669"/>
    <property type="project" value="InterPro"/>
</dbReference>
<comment type="catalytic activity">
    <reaction evidence="7">
        <text>DNA(n) + a 2'-deoxyribonucleoside 5'-triphosphate = DNA(n+1) + diphosphate</text>
        <dbReference type="Rhea" id="RHEA:22508"/>
        <dbReference type="Rhea" id="RHEA-COMP:17339"/>
        <dbReference type="Rhea" id="RHEA-COMP:17340"/>
        <dbReference type="ChEBI" id="CHEBI:33019"/>
        <dbReference type="ChEBI" id="CHEBI:61560"/>
        <dbReference type="ChEBI" id="CHEBI:173112"/>
        <dbReference type="EC" id="2.7.7.7"/>
    </reaction>
</comment>
<gene>
    <name evidence="10" type="primary">holB</name>
    <name evidence="10" type="ORF">GCM10012275_15020</name>
</gene>
<protein>
    <recommendedName>
        <fullName evidence="2">DNA polymerase III subunit delta'</fullName>
        <ecNumber evidence="1">2.7.7.7</ecNumber>
    </recommendedName>
</protein>
<feature type="compositionally biased region" description="Low complexity" evidence="8">
    <location>
        <begin position="293"/>
        <end position="303"/>
    </location>
</feature>
<dbReference type="SUPFAM" id="SSF48019">
    <property type="entry name" value="post-AAA+ oligomerization domain-like"/>
    <property type="match status" value="1"/>
</dbReference>
<evidence type="ECO:0000256" key="7">
    <source>
        <dbReference type="ARBA" id="ARBA00049244"/>
    </source>
</evidence>
<evidence type="ECO:0000256" key="1">
    <source>
        <dbReference type="ARBA" id="ARBA00012417"/>
    </source>
</evidence>
<dbReference type="InterPro" id="IPR008921">
    <property type="entry name" value="DNA_pol3_clamp-load_cplx_C"/>
</dbReference>
<sequence length="405" mass="42747">MTPAVTTGVWADVVGQPEAVRVLLEAARAALHFTSGRSAAPGAMTHAWLFTGPPGSGRSVAARSFAAALQCTGDAEEPGCGECSACRTAVAGTHADVRVVVPEGLSISVSEMRSLVQVAARRPTTGRWQVVLIEDADRLTEGAANALLKAVEEPPARTVFLLCAPSDHPDDVSVTIRSRCRVLSLGTPSPAAIADVLHRRDGLDPQTAEWAASVCGGHVGRARRLATDDEARRRRESVLRIPLGLRRFADVFPASDDLVRSAESEAKTVSGTLDEAEREALQTAMGAGGTGKGTASATRGAKGALKDLERRQKSRATRTQRDALDRALVDLAGFYRDVLLAAFGADAPLAHPDKAEDVRAAAGQWTPESALRRLEAVLACREALDMNVKPRIAVEALVTALHTGR</sequence>
<dbReference type="Gene3D" id="3.40.50.300">
    <property type="entry name" value="P-loop containing nucleotide triphosphate hydrolases"/>
    <property type="match status" value="1"/>
</dbReference>
<keyword evidence="6" id="KW-0239">DNA-directed DNA polymerase</keyword>
<dbReference type="RefSeq" id="WP_189055236.1">
    <property type="nucleotide sequence ID" value="NZ_BMMK01000004.1"/>
</dbReference>
<evidence type="ECO:0000256" key="6">
    <source>
        <dbReference type="ARBA" id="ARBA00022932"/>
    </source>
</evidence>
<dbReference type="Pfam" id="PF09115">
    <property type="entry name" value="DNApol3-delta_C"/>
    <property type="match status" value="1"/>
</dbReference>
<evidence type="ECO:0000259" key="9">
    <source>
        <dbReference type="SMART" id="SM00382"/>
    </source>
</evidence>